<proteinExistence type="predicted"/>
<protein>
    <submittedName>
        <fullName evidence="1">Uncharacterized protein</fullName>
    </submittedName>
</protein>
<evidence type="ECO:0000313" key="1">
    <source>
        <dbReference type="EMBL" id="MCA6064543.1"/>
    </source>
</evidence>
<dbReference type="RefSeq" id="WP_225675621.1">
    <property type="nucleotide sequence ID" value="NZ_JAEDAH010000088.1"/>
</dbReference>
<sequence length="100" mass="11590">MKLLNTYEDRESAEKAAQLITGSKRLASERDSTEVIYNLFGEPSWGNFYRLGMFNLPVLQQLLDARKAGLPYDQNKHAEIISMLKYAAKQFEIEIPQHWL</sequence>
<accession>A0ABS7ZS05</accession>
<keyword evidence="2" id="KW-1185">Reference proteome</keyword>
<organism evidence="1 2">
    <name type="scientific">Thalassolituus marinus</name>
    <dbReference type="NCBI Taxonomy" id="671053"/>
    <lineage>
        <taxon>Bacteria</taxon>
        <taxon>Pseudomonadati</taxon>
        <taxon>Pseudomonadota</taxon>
        <taxon>Gammaproteobacteria</taxon>
        <taxon>Oceanospirillales</taxon>
        <taxon>Oceanospirillaceae</taxon>
        <taxon>Thalassolituus</taxon>
    </lineage>
</organism>
<reference evidence="1 2" key="1">
    <citation type="submission" date="2020-12" db="EMBL/GenBank/DDBJ databases">
        <title>Novel Thalassolituus-related marine hydrocarbonoclastic bacteria mediated algae-derived hydrocarbons mineralization in twilight zone of the northern South China Sea.</title>
        <authorList>
            <person name="Dong C."/>
        </authorList>
    </citation>
    <scope>NUCLEOTIDE SEQUENCE [LARGE SCALE GENOMIC DNA]</scope>
    <source>
        <strain evidence="1 2">IMCC1826</strain>
    </source>
</reference>
<dbReference type="EMBL" id="JAEDAH010000088">
    <property type="protein sequence ID" value="MCA6064543.1"/>
    <property type="molecule type" value="Genomic_DNA"/>
</dbReference>
<dbReference type="Proteomes" id="UP000714380">
    <property type="component" value="Unassembled WGS sequence"/>
</dbReference>
<name>A0ABS7ZS05_9GAMM</name>
<comment type="caution">
    <text evidence="1">The sequence shown here is derived from an EMBL/GenBank/DDBJ whole genome shotgun (WGS) entry which is preliminary data.</text>
</comment>
<evidence type="ECO:0000313" key="2">
    <source>
        <dbReference type="Proteomes" id="UP000714380"/>
    </source>
</evidence>
<gene>
    <name evidence="1" type="ORF">I9W95_13085</name>
</gene>